<feature type="compositionally biased region" description="Acidic residues" evidence="1">
    <location>
        <begin position="591"/>
        <end position="600"/>
    </location>
</feature>
<dbReference type="EMBL" id="FOMX01000018">
    <property type="protein sequence ID" value="SFE72935.1"/>
    <property type="molecule type" value="Genomic_DNA"/>
</dbReference>
<feature type="compositionally biased region" description="Low complexity" evidence="1">
    <location>
        <begin position="1"/>
        <end position="12"/>
    </location>
</feature>
<dbReference type="STRING" id="54.SAMN02745121_05317"/>
<evidence type="ECO:0000313" key="3">
    <source>
        <dbReference type="Proteomes" id="UP000199400"/>
    </source>
</evidence>
<evidence type="ECO:0000256" key="1">
    <source>
        <dbReference type="SAM" id="MobiDB-lite"/>
    </source>
</evidence>
<feature type="compositionally biased region" description="Low complexity" evidence="1">
    <location>
        <begin position="52"/>
        <end position="71"/>
    </location>
</feature>
<name>A0A1I2CXL1_9BACT</name>
<reference evidence="3" key="1">
    <citation type="submission" date="2016-10" db="EMBL/GenBank/DDBJ databases">
        <authorList>
            <person name="Varghese N."/>
            <person name="Submissions S."/>
        </authorList>
    </citation>
    <scope>NUCLEOTIDE SEQUENCE [LARGE SCALE GENOMIC DNA]</scope>
    <source>
        <strain evidence="3">ATCC 25963</strain>
    </source>
</reference>
<evidence type="ECO:0000313" key="2">
    <source>
        <dbReference type="EMBL" id="SFE72935.1"/>
    </source>
</evidence>
<proteinExistence type="predicted"/>
<protein>
    <submittedName>
        <fullName evidence="2">Uncharacterized protein</fullName>
    </submittedName>
</protein>
<accession>A0A1I2CXL1</accession>
<feature type="compositionally biased region" description="Low complexity" evidence="1">
    <location>
        <begin position="97"/>
        <end position="169"/>
    </location>
</feature>
<feature type="compositionally biased region" description="Low complexity" evidence="1">
    <location>
        <begin position="18"/>
        <end position="44"/>
    </location>
</feature>
<organism evidence="2 3">
    <name type="scientific">Nannocystis exedens</name>
    <dbReference type="NCBI Taxonomy" id="54"/>
    <lineage>
        <taxon>Bacteria</taxon>
        <taxon>Pseudomonadati</taxon>
        <taxon>Myxococcota</taxon>
        <taxon>Polyangia</taxon>
        <taxon>Nannocystales</taxon>
        <taxon>Nannocystaceae</taxon>
        <taxon>Nannocystis</taxon>
    </lineage>
</organism>
<sequence length="600" mass="63902">MTATKKTAAARAARGKTTKVATTGAKKAAKATSTKPAANKTTKPVAKKNRATSKPAATRTAKATTQAAAKKFPSTKPAATKSARPASPTPAEKNKATSKPATTKAAKPATSAPAEKNNSTSTKPAASATTKPATKTTARRSATSTDPASAEQPAPKARAATPPTRASARGSAAKRTTSAKKIAAKTPAAEPTEWLVGPLAPLRELAEAVADLGVRAVNASESQDGGQALRDHYADHWTLGILWSPSLWEASRARAQPLRLWATGPVLRGAHAREFTPSLYLDPADPGRLWYTPDPALPAALFVPLPATRATIEEALTELGPRAPALDLAEAKTVRAYMGAVNFLRVPNPYYGELEPAGPHELDRHFNFSPVVTPHAWGSAFVDDPLRDSEPLSTIQEIAVLREIREQIAESLPRFTRRAWFSQALLAIEMHADGHYVWEVTYRPSRFASAVLAEFNALSNQRYPADMPLDVAAALHGFMFYDAAWFEAELAQETDLRQRGALVGAALAVAADDIVEAARIARAAILRGEAEQIAVANAALQYNWQFLLEELGSSTASAELRAQITNVLIQGIPPPQVDEHGEPVDLYDSVADGEEAQDDA</sequence>
<gene>
    <name evidence="2" type="ORF">SAMN02745121_05317</name>
</gene>
<feature type="region of interest" description="Disordered" evidence="1">
    <location>
        <begin position="1"/>
        <end position="189"/>
    </location>
</feature>
<dbReference type="Proteomes" id="UP000199400">
    <property type="component" value="Unassembled WGS sequence"/>
</dbReference>
<keyword evidence="3" id="KW-1185">Reference proteome</keyword>
<dbReference type="AlphaFoldDB" id="A0A1I2CXL1"/>
<feature type="region of interest" description="Disordered" evidence="1">
    <location>
        <begin position="574"/>
        <end position="600"/>
    </location>
</feature>